<evidence type="ECO:0000256" key="8">
    <source>
        <dbReference type="SAM" id="Phobius"/>
    </source>
</evidence>
<dbReference type="PANTHER" id="PTHR11730">
    <property type="entry name" value="AMMONIUM TRANSPORTER"/>
    <property type="match status" value="1"/>
</dbReference>
<keyword evidence="4 8" id="KW-0812">Transmembrane</keyword>
<feature type="transmembrane region" description="Helical" evidence="8">
    <location>
        <begin position="93"/>
        <end position="114"/>
    </location>
</feature>
<evidence type="ECO:0000256" key="3">
    <source>
        <dbReference type="ARBA" id="ARBA00022448"/>
    </source>
</evidence>
<reference evidence="10" key="1">
    <citation type="submission" date="2020-07" db="EMBL/GenBank/DDBJ databases">
        <authorList>
            <person name="Lin J."/>
        </authorList>
    </citation>
    <scope>NUCLEOTIDE SEQUENCE</scope>
</reference>
<keyword evidence="3" id="KW-0813">Transport</keyword>
<keyword evidence="5 8" id="KW-1133">Transmembrane helix</keyword>
<dbReference type="InterPro" id="IPR018047">
    <property type="entry name" value="Ammonium_transpt_CS"/>
</dbReference>
<dbReference type="GO" id="GO:0005886">
    <property type="term" value="C:plasma membrane"/>
    <property type="evidence" value="ECO:0007669"/>
    <property type="project" value="TreeGrafter"/>
</dbReference>
<proteinExistence type="inferred from homology"/>
<dbReference type="GO" id="GO:0097272">
    <property type="term" value="P:ammonium homeostasis"/>
    <property type="evidence" value="ECO:0007669"/>
    <property type="project" value="TreeGrafter"/>
</dbReference>
<dbReference type="Gene3D" id="1.10.3430.10">
    <property type="entry name" value="Ammonium transporter AmtB like domains"/>
    <property type="match status" value="2"/>
</dbReference>
<feature type="transmembrane region" description="Helical" evidence="8">
    <location>
        <begin position="66"/>
        <end position="86"/>
    </location>
</feature>
<feature type="domain" description="Ammonium transporter AmtB-like" evidence="9">
    <location>
        <begin position="3"/>
        <end position="167"/>
    </location>
</feature>
<dbReference type="InterPro" id="IPR029020">
    <property type="entry name" value="Ammonium/urea_transptr"/>
</dbReference>
<accession>A0A6V7NGW3</accession>
<evidence type="ECO:0000256" key="4">
    <source>
        <dbReference type="ARBA" id="ARBA00022692"/>
    </source>
</evidence>
<comment type="subcellular location">
    <subcellularLocation>
        <location evidence="1">Membrane</location>
        <topology evidence="1">Multi-pass membrane protein</topology>
    </subcellularLocation>
</comment>
<organism evidence="10">
    <name type="scientific">Ananas comosus var. bracteatus</name>
    <name type="common">red pineapple</name>
    <dbReference type="NCBI Taxonomy" id="296719"/>
    <lineage>
        <taxon>Eukaryota</taxon>
        <taxon>Viridiplantae</taxon>
        <taxon>Streptophyta</taxon>
        <taxon>Embryophyta</taxon>
        <taxon>Tracheophyta</taxon>
        <taxon>Spermatophyta</taxon>
        <taxon>Magnoliopsida</taxon>
        <taxon>Liliopsida</taxon>
        <taxon>Poales</taxon>
        <taxon>Bromeliaceae</taxon>
        <taxon>Bromelioideae</taxon>
        <taxon>Ananas</taxon>
    </lineage>
</organism>
<dbReference type="Pfam" id="PF00909">
    <property type="entry name" value="Ammonium_transp"/>
    <property type="match status" value="2"/>
</dbReference>
<evidence type="ECO:0000256" key="1">
    <source>
        <dbReference type="ARBA" id="ARBA00004141"/>
    </source>
</evidence>
<evidence type="ECO:0000259" key="9">
    <source>
        <dbReference type="Pfam" id="PF00909"/>
    </source>
</evidence>
<name>A0A6V7NGW3_ANACO</name>
<dbReference type="GO" id="GO:0008519">
    <property type="term" value="F:ammonium channel activity"/>
    <property type="evidence" value="ECO:0007669"/>
    <property type="project" value="InterPro"/>
</dbReference>
<feature type="transmembrane region" description="Helical" evidence="8">
    <location>
        <begin position="245"/>
        <end position="265"/>
    </location>
</feature>
<feature type="transmembrane region" description="Helical" evidence="8">
    <location>
        <begin position="310"/>
        <end position="330"/>
    </location>
</feature>
<sequence>MRGSVRAKNAMNIMLTNVVDAVVGTISYYLFGFAFAFGAGSRSNPFIGTAFFGLQGVPNESYDYSYFLYQWAFAIAVAGITSGSIAERTQFGAYLVFSFLLTGFVYPVAAHWVWSPAGWLNPAAAGGALLFGSGAIDFAGSGVVHLVGGVAGLWGSVVEGPRVGRFDAFGSPKILVPYPDAPHQGNWTGVGRTAVATALAGSTAGLVTLFGRRMLVGHWDALDACNGLLGGLVAVTSGCAVVEPWAAIVCGFVAAWVLIGLNALALKLRFDDPLEAAQLHGGCGAWGLIFTGLFAKEEFVVQAYESGEVVEVAAVAAWVSLTMGPLFYLLRKLRLLRISAEEEIAGLDISRHGGYAYAAHPDDNHRYGLYSEYVRIQDGPRS</sequence>
<evidence type="ECO:0000256" key="2">
    <source>
        <dbReference type="ARBA" id="ARBA00005887"/>
    </source>
</evidence>
<evidence type="ECO:0000256" key="7">
    <source>
        <dbReference type="ARBA" id="ARBA00023177"/>
    </source>
</evidence>
<dbReference type="InterPro" id="IPR024041">
    <property type="entry name" value="NH4_transpt_AmtB-like_dom"/>
</dbReference>
<evidence type="ECO:0000256" key="6">
    <source>
        <dbReference type="ARBA" id="ARBA00023136"/>
    </source>
</evidence>
<dbReference type="PROSITE" id="PS01219">
    <property type="entry name" value="AMMONIUM_TRANSP"/>
    <property type="match status" value="1"/>
</dbReference>
<dbReference type="PANTHER" id="PTHR11730:SF95">
    <property type="entry name" value="AMMONIUM TRANSPORTER 1 MEMBER 3"/>
    <property type="match status" value="1"/>
</dbReference>
<protein>
    <recommendedName>
        <fullName evidence="9">Ammonium transporter AmtB-like domain-containing protein</fullName>
    </recommendedName>
</protein>
<feature type="domain" description="Ammonium transporter AmtB-like" evidence="9">
    <location>
        <begin position="187"/>
        <end position="357"/>
    </location>
</feature>
<comment type="similarity">
    <text evidence="2">Belongs to the ammonia transporter channel (TC 1.A.11.2) family.</text>
</comment>
<dbReference type="EMBL" id="LR862129">
    <property type="protein sequence ID" value="CAD1817718.1"/>
    <property type="molecule type" value="Genomic_DNA"/>
</dbReference>
<evidence type="ECO:0000256" key="5">
    <source>
        <dbReference type="ARBA" id="ARBA00022989"/>
    </source>
</evidence>
<keyword evidence="6 8" id="KW-0472">Membrane</keyword>
<gene>
    <name evidence="10" type="ORF">CB5_LOCUS929</name>
</gene>
<feature type="transmembrane region" description="Helical" evidence="8">
    <location>
        <begin position="277"/>
        <end position="295"/>
    </location>
</feature>
<dbReference type="AlphaFoldDB" id="A0A6V7NGW3"/>
<evidence type="ECO:0000313" key="10">
    <source>
        <dbReference type="EMBL" id="CAD1817718.1"/>
    </source>
</evidence>
<keyword evidence="7" id="KW-0924">Ammonia transport</keyword>
<feature type="transmembrane region" description="Helical" evidence="8">
    <location>
        <begin position="12"/>
        <end position="37"/>
    </location>
</feature>
<dbReference type="SUPFAM" id="SSF111352">
    <property type="entry name" value="Ammonium transporter"/>
    <property type="match status" value="1"/>
</dbReference>